<dbReference type="Proteomes" id="UP000289841">
    <property type="component" value="Chromosome"/>
</dbReference>
<keyword evidence="2" id="KW-1185">Reference proteome</keyword>
<evidence type="ECO:0000313" key="2">
    <source>
        <dbReference type="Proteomes" id="UP000289841"/>
    </source>
</evidence>
<evidence type="ECO:0000313" key="1">
    <source>
        <dbReference type="EMBL" id="VEU80926.1"/>
    </source>
</evidence>
<dbReference type="STRING" id="1278311.GCA_000428705_00005"/>
<protein>
    <recommendedName>
        <fullName evidence="3">SprT-like domain-containing protein</fullName>
    </recommendedName>
</protein>
<reference evidence="1 2" key="1">
    <citation type="submission" date="2019-01" db="EMBL/GenBank/DDBJ databases">
        <authorList>
            <consortium name="Pathogen Informatics"/>
        </authorList>
    </citation>
    <scope>NUCLEOTIDE SEQUENCE [LARGE SCALE GENOMIC DNA]</scope>
    <source>
        <strain evidence="1 2">NCTC10138</strain>
    </source>
</reference>
<dbReference type="KEGG" id="aaxa:NCTC10138_01314"/>
<dbReference type="EMBL" id="LR215048">
    <property type="protein sequence ID" value="VEU80926.1"/>
    <property type="molecule type" value="Genomic_DNA"/>
</dbReference>
<evidence type="ECO:0008006" key="3">
    <source>
        <dbReference type="Google" id="ProtNLM"/>
    </source>
</evidence>
<gene>
    <name evidence="1" type="ORF">NCTC10138_01314</name>
</gene>
<sequence>MSDINMQKKIELLSQKVSEYFNIEQIPISFDDTILDDSRLNIKPKFSIVINRKFKNDYFECAKAITHEYRHLFQIVYSYYSRNNYHRKGIRWYSSCRKFCRELCESLLFMGAIR</sequence>
<dbReference type="AlphaFoldDB" id="A0A449BER5"/>
<proteinExistence type="predicted"/>
<accession>A0A449BER5</accession>
<name>A0A449BER5_HAPAX</name>
<organism evidence="1 2">
    <name type="scientific">Haploplasma axanthum</name>
    <name type="common">Acholeplasma axanthum</name>
    <dbReference type="NCBI Taxonomy" id="29552"/>
    <lineage>
        <taxon>Bacteria</taxon>
        <taxon>Bacillati</taxon>
        <taxon>Mycoplasmatota</taxon>
        <taxon>Mollicutes</taxon>
        <taxon>Acholeplasmatales</taxon>
        <taxon>Acholeplasmataceae</taxon>
        <taxon>Haploplasma</taxon>
    </lineage>
</organism>